<dbReference type="Pfam" id="PF00583">
    <property type="entry name" value="Acetyltransf_1"/>
    <property type="match status" value="1"/>
</dbReference>
<dbReference type="AlphaFoldDB" id="A0A494Y240"/>
<gene>
    <name evidence="4" type="ORF">D7Z26_02205</name>
</gene>
<reference evidence="4 5" key="1">
    <citation type="submission" date="2018-10" db="EMBL/GenBank/DDBJ databases">
        <title>Cohnella sp. M2MS4P-1, whole genome shotgun sequence.</title>
        <authorList>
            <person name="Tuo L."/>
        </authorList>
    </citation>
    <scope>NUCLEOTIDE SEQUENCE [LARGE SCALE GENOMIC DNA]</scope>
    <source>
        <strain evidence="4 5">M2MS4P-1</strain>
    </source>
</reference>
<dbReference type="SUPFAM" id="SSF55729">
    <property type="entry name" value="Acyl-CoA N-acyltransferases (Nat)"/>
    <property type="match status" value="1"/>
</dbReference>
<evidence type="ECO:0000256" key="1">
    <source>
        <dbReference type="ARBA" id="ARBA00022679"/>
    </source>
</evidence>
<proteinExistence type="predicted"/>
<accession>A0A494Y240</accession>
<feature type="domain" description="N-acetyltransferase" evidence="3">
    <location>
        <begin position="8"/>
        <end position="155"/>
    </location>
</feature>
<dbReference type="Proteomes" id="UP000282076">
    <property type="component" value="Unassembled WGS sequence"/>
</dbReference>
<comment type="caution">
    <text evidence="4">The sequence shown here is derived from an EMBL/GenBank/DDBJ whole genome shotgun (WGS) entry which is preliminary data.</text>
</comment>
<dbReference type="EMBL" id="RBZM01000002">
    <property type="protein sequence ID" value="RKP56824.1"/>
    <property type="molecule type" value="Genomic_DNA"/>
</dbReference>
<dbReference type="PANTHER" id="PTHR43877">
    <property type="entry name" value="AMINOALKYLPHOSPHONATE N-ACETYLTRANSFERASE-RELATED-RELATED"/>
    <property type="match status" value="1"/>
</dbReference>
<dbReference type="CDD" id="cd04301">
    <property type="entry name" value="NAT_SF"/>
    <property type="match status" value="1"/>
</dbReference>
<evidence type="ECO:0000313" key="4">
    <source>
        <dbReference type="EMBL" id="RKP56824.1"/>
    </source>
</evidence>
<sequence length="157" mass="18030">MNVVSELIVFKGSNSNKDYNVGFATLNEISDIAEWDQALSSAQILWKLQHNEIIIARKDERIVGFIRLEYLWSKYPYIGLIRVERDRQRQGVGKQLLAFAENHLASRGLNRLYSSSQVDEAEPQQWHRHVGFKECGIINGINDGIGEILFVKELTLE</sequence>
<evidence type="ECO:0000256" key="2">
    <source>
        <dbReference type="ARBA" id="ARBA00023315"/>
    </source>
</evidence>
<dbReference type="InterPro" id="IPR050832">
    <property type="entry name" value="Bact_Acetyltransf"/>
</dbReference>
<dbReference type="GO" id="GO:0016747">
    <property type="term" value="F:acyltransferase activity, transferring groups other than amino-acyl groups"/>
    <property type="evidence" value="ECO:0007669"/>
    <property type="project" value="InterPro"/>
</dbReference>
<protein>
    <submittedName>
        <fullName evidence="4">GNAT family N-acetyltransferase</fullName>
    </submittedName>
</protein>
<name>A0A494Y240_9BACL</name>
<dbReference type="PROSITE" id="PS51186">
    <property type="entry name" value="GNAT"/>
    <property type="match status" value="1"/>
</dbReference>
<dbReference type="InterPro" id="IPR016181">
    <property type="entry name" value="Acyl_CoA_acyltransferase"/>
</dbReference>
<evidence type="ECO:0000259" key="3">
    <source>
        <dbReference type="PROSITE" id="PS51186"/>
    </source>
</evidence>
<keyword evidence="2" id="KW-0012">Acyltransferase</keyword>
<dbReference type="Gene3D" id="3.40.630.30">
    <property type="match status" value="1"/>
</dbReference>
<keyword evidence="5" id="KW-1185">Reference proteome</keyword>
<keyword evidence="1 4" id="KW-0808">Transferase</keyword>
<dbReference type="PANTHER" id="PTHR43877:SF2">
    <property type="entry name" value="AMINOALKYLPHOSPHONATE N-ACETYLTRANSFERASE-RELATED"/>
    <property type="match status" value="1"/>
</dbReference>
<evidence type="ECO:0000313" key="5">
    <source>
        <dbReference type="Proteomes" id="UP000282076"/>
    </source>
</evidence>
<dbReference type="InterPro" id="IPR000182">
    <property type="entry name" value="GNAT_dom"/>
</dbReference>
<organism evidence="4 5">
    <name type="scientific">Cohnella endophytica</name>
    <dbReference type="NCBI Taxonomy" id="2419778"/>
    <lineage>
        <taxon>Bacteria</taxon>
        <taxon>Bacillati</taxon>
        <taxon>Bacillota</taxon>
        <taxon>Bacilli</taxon>
        <taxon>Bacillales</taxon>
        <taxon>Paenibacillaceae</taxon>
        <taxon>Cohnella</taxon>
    </lineage>
</organism>